<accession>A0A2B4R3C8</accession>
<proteinExistence type="predicted"/>
<feature type="non-terminal residue" evidence="2">
    <location>
        <position position="1"/>
    </location>
</feature>
<sequence>IENVSKLQGPIGPRGFNGSKGPIGLAGPRGFNGPQGMIGPQGFNGSQGPPGPQGPKGTGDFSLCEHKTKVSTATQNLINSNSLSNPAKVLLEEPSGKKIVGVSCTTDHAQLYLLSSQLNPVDSKLFYYCSCYGHHGIGQASVECVMHYWECPMTT</sequence>
<keyword evidence="2" id="KW-0675">Receptor</keyword>
<organism evidence="2 3">
    <name type="scientific">Stylophora pistillata</name>
    <name type="common">Smooth cauliflower coral</name>
    <dbReference type="NCBI Taxonomy" id="50429"/>
    <lineage>
        <taxon>Eukaryota</taxon>
        <taxon>Metazoa</taxon>
        <taxon>Cnidaria</taxon>
        <taxon>Anthozoa</taxon>
        <taxon>Hexacorallia</taxon>
        <taxon>Scleractinia</taxon>
        <taxon>Astrocoeniina</taxon>
        <taxon>Pocilloporidae</taxon>
        <taxon>Stylophora</taxon>
    </lineage>
</organism>
<evidence type="ECO:0000313" key="2">
    <source>
        <dbReference type="EMBL" id="PFX11020.1"/>
    </source>
</evidence>
<dbReference type="OrthoDB" id="10072310at2759"/>
<protein>
    <submittedName>
        <fullName evidence="2">Scavenger receptor class A member 5</fullName>
    </submittedName>
</protein>
<dbReference type="InterPro" id="IPR008160">
    <property type="entry name" value="Collagen"/>
</dbReference>
<dbReference type="Pfam" id="PF01391">
    <property type="entry name" value="Collagen"/>
    <property type="match status" value="1"/>
</dbReference>
<dbReference type="STRING" id="50429.A0A2B4R3C8"/>
<dbReference type="Gene3D" id="1.20.5.320">
    <property type="entry name" value="6-Phosphogluconate Dehydrogenase, domain 3"/>
    <property type="match status" value="1"/>
</dbReference>
<feature type="region of interest" description="Disordered" evidence="1">
    <location>
        <begin position="1"/>
        <end position="62"/>
    </location>
</feature>
<name>A0A2B4R3C8_STYPI</name>
<dbReference type="AlphaFoldDB" id="A0A2B4R3C8"/>
<evidence type="ECO:0000256" key="1">
    <source>
        <dbReference type="SAM" id="MobiDB-lite"/>
    </source>
</evidence>
<dbReference type="Proteomes" id="UP000225706">
    <property type="component" value="Unassembled WGS sequence"/>
</dbReference>
<reference evidence="3" key="1">
    <citation type="journal article" date="2017" name="bioRxiv">
        <title>Comparative analysis of the genomes of Stylophora pistillata and Acropora digitifera provides evidence for extensive differences between species of corals.</title>
        <authorList>
            <person name="Voolstra C.R."/>
            <person name="Li Y."/>
            <person name="Liew Y.J."/>
            <person name="Baumgarten S."/>
            <person name="Zoccola D."/>
            <person name="Flot J.-F."/>
            <person name="Tambutte S."/>
            <person name="Allemand D."/>
            <person name="Aranda M."/>
        </authorList>
    </citation>
    <scope>NUCLEOTIDE SEQUENCE [LARGE SCALE GENOMIC DNA]</scope>
</reference>
<dbReference type="EMBL" id="LSMT01004423">
    <property type="protein sequence ID" value="PFX11020.1"/>
    <property type="molecule type" value="Genomic_DNA"/>
</dbReference>
<comment type="caution">
    <text evidence="2">The sequence shown here is derived from an EMBL/GenBank/DDBJ whole genome shotgun (WGS) entry which is preliminary data.</text>
</comment>
<gene>
    <name evidence="2" type="primary">scara5</name>
    <name evidence="2" type="ORF">AWC38_SpisGene25575</name>
</gene>
<keyword evidence="3" id="KW-1185">Reference proteome</keyword>
<evidence type="ECO:0000313" key="3">
    <source>
        <dbReference type="Proteomes" id="UP000225706"/>
    </source>
</evidence>